<keyword evidence="1" id="KW-0472">Membrane</keyword>
<protein>
    <submittedName>
        <fullName evidence="2">Uncharacterized protein</fullName>
    </submittedName>
</protein>
<keyword evidence="1" id="KW-0812">Transmembrane</keyword>
<evidence type="ECO:0000256" key="1">
    <source>
        <dbReference type="SAM" id="Phobius"/>
    </source>
</evidence>
<keyword evidence="3" id="KW-1185">Reference proteome</keyword>
<accession>A0ABR2ZJ67</accession>
<dbReference type="EMBL" id="JBBXMP010000160">
    <property type="protein sequence ID" value="KAL0060798.1"/>
    <property type="molecule type" value="Genomic_DNA"/>
</dbReference>
<gene>
    <name evidence="2" type="ORF">AAF712_012391</name>
</gene>
<evidence type="ECO:0000313" key="2">
    <source>
        <dbReference type="EMBL" id="KAL0060798.1"/>
    </source>
</evidence>
<keyword evidence="1" id="KW-1133">Transmembrane helix</keyword>
<proteinExistence type="predicted"/>
<feature type="transmembrane region" description="Helical" evidence="1">
    <location>
        <begin position="64"/>
        <end position="83"/>
    </location>
</feature>
<reference evidence="2 3" key="1">
    <citation type="submission" date="2024-05" db="EMBL/GenBank/DDBJ databases">
        <title>A draft genome resource for the thread blight pathogen Marasmius tenuissimus strain MS-2.</title>
        <authorList>
            <person name="Yulfo-Soto G.E."/>
            <person name="Baruah I.K."/>
            <person name="Amoako-Attah I."/>
            <person name="Bukari Y."/>
            <person name="Meinhardt L.W."/>
            <person name="Bailey B.A."/>
            <person name="Cohen S.P."/>
        </authorList>
    </citation>
    <scope>NUCLEOTIDE SEQUENCE [LARGE SCALE GENOMIC DNA]</scope>
    <source>
        <strain evidence="2 3">MS-2</strain>
    </source>
</reference>
<evidence type="ECO:0000313" key="3">
    <source>
        <dbReference type="Proteomes" id="UP001437256"/>
    </source>
</evidence>
<dbReference type="Proteomes" id="UP001437256">
    <property type="component" value="Unassembled WGS sequence"/>
</dbReference>
<comment type="caution">
    <text evidence="2">The sequence shown here is derived from an EMBL/GenBank/DDBJ whole genome shotgun (WGS) entry which is preliminary data.</text>
</comment>
<name>A0ABR2ZJ67_9AGAR</name>
<organism evidence="2 3">
    <name type="scientific">Marasmius tenuissimus</name>
    <dbReference type="NCBI Taxonomy" id="585030"/>
    <lineage>
        <taxon>Eukaryota</taxon>
        <taxon>Fungi</taxon>
        <taxon>Dikarya</taxon>
        <taxon>Basidiomycota</taxon>
        <taxon>Agaricomycotina</taxon>
        <taxon>Agaricomycetes</taxon>
        <taxon>Agaricomycetidae</taxon>
        <taxon>Agaricales</taxon>
        <taxon>Marasmiineae</taxon>
        <taxon>Marasmiaceae</taxon>
        <taxon>Marasmius</taxon>
    </lineage>
</organism>
<sequence>MAVRRQSTACFEEGSVRQDAKVYYVLAPGYGGSIKLEDLGSQKVLFNIALRTGWTDLQRSHAGGAFFSTLTLLFMLISVPFSLKESGGQNQSQGDRTRLYLMRYQHGPKRFRYSTFAASALVKDVG</sequence>